<dbReference type="Gene3D" id="3.40.390.10">
    <property type="entry name" value="Collagenase (Catalytic Domain)"/>
    <property type="match status" value="1"/>
</dbReference>
<evidence type="ECO:0000256" key="2">
    <source>
        <dbReference type="PROSITE-ProRule" id="PRU00276"/>
    </source>
</evidence>
<dbReference type="Pfam" id="PF01562">
    <property type="entry name" value="Pep_M12B_propep"/>
    <property type="match status" value="1"/>
</dbReference>
<dbReference type="GO" id="GO:0006508">
    <property type="term" value="P:proteolysis"/>
    <property type="evidence" value="ECO:0007669"/>
    <property type="project" value="InterPro"/>
</dbReference>
<evidence type="ECO:0000259" key="4">
    <source>
        <dbReference type="PROSITE" id="PS50215"/>
    </source>
</evidence>
<dbReference type="InterPro" id="IPR024079">
    <property type="entry name" value="MetalloPept_cat_dom_sf"/>
</dbReference>
<sequence length="403" mass="44869">MLIFHCPIIVLFLPPTPQHHNPYSLIYLDVGDLTCPYPTATPSPRALFSDFTFTRPLRTDRYGHLMSTTLSASPRQRSRRQAPRPTPRDMIFFNVTLFGHELHLRLQPNTHLVAPRAVAEWQEDSEGAWHREPLPSGCVYTGSVSGHPEAAVALSNCDGLAGIIRTPEDDFLIEPAELGRVEDEVGGGRLHFVYRRLSALTNGTQDVAHDTDGHPPLALTLGDLATGFSDKWPQELTPAPAASSRQKREASGEEKHSIEVLLTVDHSVVRFHGQEHVQNYMLALMNIVNEIYHDDSLGARVNVVLVRMVLLGYRQSVNLIERGNPSRSLEKVCRWAYAQQRVDSTHAEHHDHAVFLTRQDFGPAGMQGYAPVTGMCHPLRSCTLNHEDGFSSAFVVAHETGHV</sequence>
<dbReference type="PANTHER" id="PTHR11905">
    <property type="entry name" value="ADAM A DISINTEGRIN AND METALLOPROTEASE DOMAIN"/>
    <property type="match status" value="1"/>
</dbReference>
<protein>
    <recommendedName>
        <fullName evidence="4">Peptidase M12B domain-containing protein</fullName>
    </recommendedName>
</protein>
<dbReference type="Proteomes" id="UP000694388">
    <property type="component" value="Unplaced"/>
</dbReference>
<accession>A0A8C4NDN9</accession>
<name>A0A8C4NDN9_EPTBU</name>
<feature type="active site" evidence="2">
    <location>
        <position position="399"/>
    </location>
</feature>
<evidence type="ECO:0000313" key="6">
    <source>
        <dbReference type="Proteomes" id="UP000694388"/>
    </source>
</evidence>
<dbReference type="PROSITE" id="PS50215">
    <property type="entry name" value="ADAM_MEPRO"/>
    <property type="match status" value="1"/>
</dbReference>
<evidence type="ECO:0000313" key="5">
    <source>
        <dbReference type="Ensembl" id="ENSEBUP00000005048.1"/>
    </source>
</evidence>
<evidence type="ECO:0000256" key="1">
    <source>
        <dbReference type="ARBA" id="ARBA00023157"/>
    </source>
</evidence>
<keyword evidence="1" id="KW-1015">Disulfide bond</keyword>
<dbReference type="Pfam" id="PF01421">
    <property type="entry name" value="Reprolysin"/>
    <property type="match status" value="1"/>
</dbReference>
<keyword evidence="6" id="KW-1185">Reference proteome</keyword>
<dbReference type="GO" id="GO:0004222">
    <property type="term" value="F:metalloendopeptidase activity"/>
    <property type="evidence" value="ECO:0007669"/>
    <property type="project" value="InterPro"/>
</dbReference>
<feature type="region of interest" description="Disordered" evidence="3">
    <location>
        <begin position="66"/>
        <end position="86"/>
    </location>
</feature>
<dbReference type="InterPro" id="IPR001590">
    <property type="entry name" value="Peptidase_M12B"/>
</dbReference>
<dbReference type="GeneTree" id="ENSGT00940000158426"/>
<evidence type="ECO:0000256" key="3">
    <source>
        <dbReference type="SAM" id="MobiDB-lite"/>
    </source>
</evidence>
<comment type="caution">
    <text evidence="2">Lacks conserved residue(s) required for the propagation of feature annotation.</text>
</comment>
<dbReference type="SUPFAM" id="SSF55486">
    <property type="entry name" value="Metalloproteases ('zincins'), catalytic domain"/>
    <property type="match status" value="1"/>
</dbReference>
<dbReference type="InterPro" id="IPR002870">
    <property type="entry name" value="Peptidase_M12B_N"/>
</dbReference>
<proteinExistence type="predicted"/>
<organism evidence="5 6">
    <name type="scientific">Eptatretus burgeri</name>
    <name type="common">Inshore hagfish</name>
    <dbReference type="NCBI Taxonomy" id="7764"/>
    <lineage>
        <taxon>Eukaryota</taxon>
        <taxon>Metazoa</taxon>
        <taxon>Chordata</taxon>
        <taxon>Craniata</taxon>
        <taxon>Vertebrata</taxon>
        <taxon>Cyclostomata</taxon>
        <taxon>Myxini</taxon>
        <taxon>Myxiniformes</taxon>
        <taxon>Myxinidae</taxon>
        <taxon>Eptatretinae</taxon>
        <taxon>Eptatretus</taxon>
    </lineage>
</organism>
<dbReference type="Ensembl" id="ENSEBUT00000005470.1">
    <property type="protein sequence ID" value="ENSEBUP00000005032.1"/>
    <property type="gene ID" value="ENSEBUG00000003484.1"/>
</dbReference>
<dbReference type="AlphaFoldDB" id="A0A8C4NDN9"/>
<dbReference type="Ensembl" id="ENSEBUT00000005486.1">
    <property type="protein sequence ID" value="ENSEBUP00000005048.1"/>
    <property type="gene ID" value="ENSEBUG00000003484.1"/>
</dbReference>
<feature type="domain" description="Peptidase M12B" evidence="4">
    <location>
        <begin position="256"/>
        <end position="403"/>
    </location>
</feature>
<dbReference type="PANTHER" id="PTHR11905:SF256">
    <property type="entry name" value="PEPTIDASE M12B DOMAIN-CONTAINING PROTEIN"/>
    <property type="match status" value="1"/>
</dbReference>
<reference evidence="5" key="1">
    <citation type="submission" date="2025-05" db="UniProtKB">
        <authorList>
            <consortium name="Ensembl"/>
        </authorList>
    </citation>
    <scope>IDENTIFICATION</scope>
</reference>